<keyword evidence="4 9" id="KW-0274">FAD</keyword>
<protein>
    <recommendedName>
        <fullName evidence="9">Sulfhydryl oxidase</fullName>
        <ecNumber evidence="9">1.8.3.2</ecNumber>
    </recommendedName>
</protein>
<dbReference type="GO" id="GO:0050660">
    <property type="term" value="F:flavin adenine dinucleotide binding"/>
    <property type="evidence" value="ECO:0007669"/>
    <property type="project" value="TreeGrafter"/>
</dbReference>
<dbReference type="GO" id="GO:0007507">
    <property type="term" value="P:heart development"/>
    <property type="evidence" value="ECO:0007669"/>
    <property type="project" value="Ensembl"/>
</dbReference>
<dbReference type="GeneID" id="111849305"/>
<dbReference type="FunFam" id="1.20.120.310:FF:000003">
    <property type="entry name" value="Sulfhydryl oxidase"/>
    <property type="match status" value="1"/>
</dbReference>
<dbReference type="Gene3D" id="1.20.120.310">
    <property type="entry name" value="ERV/ALR sulfhydryl oxidase domain"/>
    <property type="match status" value="1"/>
</dbReference>
<dbReference type="Ensembl" id="ENSPKIT00000021653.1">
    <property type="protein sequence ID" value="ENSPKIP00000040632.1"/>
    <property type="gene ID" value="ENSPKIG00000017521.1"/>
</dbReference>
<evidence type="ECO:0000256" key="7">
    <source>
        <dbReference type="ARBA" id="ARBA00023157"/>
    </source>
</evidence>
<proteinExistence type="predicted"/>
<dbReference type="AlphaFoldDB" id="A0A3B3TBI6"/>
<feature type="compositionally biased region" description="Basic and acidic residues" evidence="10">
    <location>
        <begin position="35"/>
        <end position="47"/>
    </location>
</feature>
<evidence type="ECO:0000256" key="1">
    <source>
        <dbReference type="ARBA" id="ARBA00001974"/>
    </source>
</evidence>
<evidence type="ECO:0000256" key="3">
    <source>
        <dbReference type="ARBA" id="ARBA00022630"/>
    </source>
</evidence>
<dbReference type="SUPFAM" id="SSF69000">
    <property type="entry name" value="FAD-dependent thiol oxidase"/>
    <property type="match status" value="1"/>
</dbReference>
<dbReference type="CTD" id="2671"/>
<keyword evidence="7" id="KW-1015">Disulfide bond</keyword>
<feature type="domain" description="ERV/ALR sulfhydryl oxidase" evidence="11">
    <location>
        <begin position="85"/>
        <end position="185"/>
    </location>
</feature>
<evidence type="ECO:0000313" key="13">
    <source>
        <dbReference type="Proteomes" id="UP000261540"/>
    </source>
</evidence>
<dbReference type="PANTHER" id="PTHR12645">
    <property type="entry name" value="ALR/ERV"/>
    <property type="match status" value="1"/>
</dbReference>
<keyword evidence="6" id="KW-0496">Mitochondrion</keyword>
<keyword evidence="3 9" id="KW-0285">Flavoprotein</keyword>
<dbReference type="EC" id="1.8.3.2" evidence="9"/>
<dbReference type="Pfam" id="PF04777">
    <property type="entry name" value="Evr1_Alr"/>
    <property type="match status" value="1"/>
</dbReference>
<evidence type="ECO:0000256" key="2">
    <source>
        <dbReference type="ARBA" id="ARBA00004569"/>
    </source>
</evidence>
<comment type="catalytic activity">
    <reaction evidence="8 9">
        <text>2 R'C(R)SH + O2 = R'C(R)S-S(R)CR' + H2O2</text>
        <dbReference type="Rhea" id="RHEA:17357"/>
        <dbReference type="ChEBI" id="CHEBI:15379"/>
        <dbReference type="ChEBI" id="CHEBI:16240"/>
        <dbReference type="ChEBI" id="CHEBI:16520"/>
        <dbReference type="ChEBI" id="CHEBI:17412"/>
        <dbReference type="EC" id="1.8.3.2"/>
    </reaction>
</comment>
<keyword evidence="5 9" id="KW-0560">Oxidoreductase</keyword>
<dbReference type="Proteomes" id="UP000261540">
    <property type="component" value="Unplaced"/>
</dbReference>
<evidence type="ECO:0000256" key="10">
    <source>
        <dbReference type="SAM" id="MobiDB-lite"/>
    </source>
</evidence>
<dbReference type="OrthoDB" id="17199at2759"/>
<feature type="region of interest" description="Disordered" evidence="10">
    <location>
        <begin position="1"/>
        <end position="47"/>
    </location>
</feature>
<evidence type="ECO:0000256" key="6">
    <source>
        <dbReference type="ARBA" id="ARBA00023128"/>
    </source>
</evidence>
<reference evidence="12" key="1">
    <citation type="submission" date="2025-08" db="UniProtKB">
        <authorList>
            <consortium name="Ensembl"/>
        </authorList>
    </citation>
    <scope>IDENTIFICATION</scope>
</reference>
<accession>A0A3B3TBI6</accession>
<feature type="compositionally biased region" description="Low complexity" evidence="10">
    <location>
        <begin position="62"/>
        <end position="71"/>
    </location>
</feature>
<reference evidence="12" key="2">
    <citation type="submission" date="2025-09" db="UniProtKB">
        <authorList>
            <consortium name="Ensembl"/>
        </authorList>
    </citation>
    <scope>IDENTIFICATION</scope>
</reference>
<keyword evidence="13" id="KW-1185">Reference proteome</keyword>
<dbReference type="KEGG" id="pki:111849305"/>
<feature type="region of interest" description="Disordered" evidence="10">
    <location>
        <begin position="62"/>
        <end position="83"/>
    </location>
</feature>
<name>A0A3B3TBI6_9TELE</name>
<evidence type="ECO:0000256" key="9">
    <source>
        <dbReference type="RuleBase" id="RU371123"/>
    </source>
</evidence>
<dbReference type="GO" id="GO:0005758">
    <property type="term" value="C:mitochondrial intermembrane space"/>
    <property type="evidence" value="ECO:0007669"/>
    <property type="project" value="UniProtKB-SubCell"/>
</dbReference>
<dbReference type="GO" id="GO:0001889">
    <property type="term" value="P:liver development"/>
    <property type="evidence" value="ECO:0007669"/>
    <property type="project" value="Ensembl"/>
</dbReference>
<evidence type="ECO:0000256" key="5">
    <source>
        <dbReference type="ARBA" id="ARBA00023002"/>
    </source>
</evidence>
<comment type="cofactor">
    <cofactor evidence="1 9">
        <name>FAD</name>
        <dbReference type="ChEBI" id="CHEBI:57692"/>
    </cofactor>
</comment>
<dbReference type="InterPro" id="IPR017905">
    <property type="entry name" value="ERV/ALR_sulphydryl_oxidase"/>
</dbReference>
<dbReference type="GeneTree" id="ENSGT00390000001979"/>
<dbReference type="PROSITE" id="PS51324">
    <property type="entry name" value="ERV_ALR"/>
    <property type="match status" value="1"/>
</dbReference>
<dbReference type="GO" id="GO:0042802">
    <property type="term" value="F:identical protein binding"/>
    <property type="evidence" value="ECO:0007669"/>
    <property type="project" value="Ensembl"/>
</dbReference>
<dbReference type="InterPro" id="IPR036774">
    <property type="entry name" value="ERV/ALR_sulphydryl_oxid_sf"/>
</dbReference>
<feature type="compositionally biased region" description="Polar residues" evidence="10">
    <location>
        <begin position="1"/>
        <end position="11"/>
    </location>
</feature>
<evidence type="ECO:0000256" key="8">
    <source>
        <dbReference type="ARBA" id="ARBA00048864"/>
    </source>
</evidence>
<evidence type="ECO:0000259" key="11">
    <source>
        <dbReference type="PROSITE" id="PS51324"/>
    </source>
</evidence>
<comment type="subcellular location">
    <subcellularLocation>
        <location evidence="2">Mitochondrion intermembrane space</location>
    </subcellularLocation>
</comment>
<dbReference type="InterPro" id="IPR039799">
    <property type="entry name" value="ALR/ERV"/>
</dbReference>
<dbReference type="RefSeq" id="XP_072560821.1">
    <property type="nucleotide sequence ID" value="XM_072704720.1"/>
</dbReference>
<evidence type="ECO:0000256" key="4">
    <source>
        <dbReference type="ARBA" id="ARBA00022827"/>
    </source>
</evidence>
<dbReference type="GO" id="GO:0016971">
    <property type="term" value="F:flavin-dependent sulfhydryl oxidase activity"/>
    <property type="evidence" value="ECO:0007669"/>
    <property type="project" value="Ensembl"/>
</dbReference>
<sequence>MAAARSTSDSVPHSDATGAESFRFGISGSTPAGKASEKQENAGDQKVKPCRACMDFKSWMKMQKKQTSMQQGDRDVEDRERTAECPLDREELGRNTWSFLHTTAAYYPDKPSDSQQQDMKQFINLFSKFFPCDECAQDLRSRLQTNEPDVSSRHDFSQWMCRLHNGINLRLGKPEFDCSKVDERWRDGWKDGSCD</sequence>
<dbReference type="PANTHER" id="PTHR12645:SF0">
    <property type="entry name" value="FAD-LINKED SULFHYDRYL OXIDASE ALR"/>
    <property type="match status" value="1"/>
</dbReference>
<organism evidence="12 13">
    <name type="scientific">Paramormyrops kingsleyae</name>
    <dbReference type="NCBI Taxonomy" id="1676925"/>
    <lineage>
        <taxon>Eukaryota</taxon>
        <taxon>Metazoa</taxon>
        <taxon>Chordata</taxon>
        <taxon>Craniata</taxon>
        <taxon>Vertebrata</taxon>
        <taxon>Euteleostomi</taxon>
        <taxon>Actinopterygii</taxon>
        <taxon>Neopterygii</taxon>
        <taxon>Teleostei</taxon>
        <taxon>Osteoglossocephala</taxon>
        <taxon>Osteoglossomorpha</taxon>
        <taxon>Osteoglossiformes</taxon>
        <taxon>Mormyridae</taxon>
        <taxon>Paramormyrops</taxon>
    </lineage>
</organism>
<feature type="compositionally biased region" description="Basic and acidic residues" evidence="10">
    <location>
        <begin position="72"/>
        <end position="83"/>
    </location>
</feature>
<dbReference type="STRING" id="1676925.ENSPKIP00000040632"/>
<evidence type="ECO:0000313" key="12">
    <source>
        <dbReference type="Ensembl" id="ENSPKIP00000040632.1"/>
    </source>
</evidence>